<feature type="active site" evidence="12">
    <location>
        <position position="437"/>
    </location>
</feature>
<evidence type="ECO:0000256" key="4">
    <source>
        <dbReference type="ARBA" id="ARBA00022438"/>
    </source>
</evidence>
<dbReference type="GO" id="GO:0004177">
    <property type="term" value="F:aminopeptidase activity"/>
    <property type="evidence" value="ECO:0007669"/>
    <property type="project" value="UniProtKB-KW"/>
</dbReference>
<evidence type="ECO:0000256" key="10">
    <source>
        <dbReference type="ARBA" id="ARBA00023049"/>
    </source>
</evidence>
<dbReference type="InterPro" id="IPR039461">
    <property type="entry name" value="Peptidase_M49"/>
</dbReference>
<dbReference type="GO" id="GO:0008239">
    <property type="term" value="F:dipeptidyl-peptidase activity"/>
    <property type="evidence" value="ECO:0007669"/>
    <property type="project" value="UniProtKB-UniRule"/>
</dbReference>
<evidence type="ECO:0000256" key="1">
    <source>
        <dbReference type="ARBA" id="ARBA00001336"/>
    </source>
</evidence>
<dbReference type="PANTHER" id="PTHR23422">
    <property type="entry name" value="DIPEPTIDYL PEPTIDASE III-RELATED"/>
    <property type="match status" value="1"/>
</dbReference>
<dbReference type="GO" id="GO:0005737">
    <property type="term" value="C:cytoplasm"/>
    <property type="evidence" value="ECO:0007669"/>
    <property type="project" value="UniProtKB-SubCell"/>
</dbReference>
<dbReference type="OrthoDB" id="4694525at2759"/>
<evidence type="ECO:0000256" key="5">
    <source>
        <dbReference type="ARBA" id="ARBA00022490"/>
    </source>
</evidence>
<comment type="catalytic activity">
    <reaction evidence="1 11">
        <text>Release of an N-terminal dipeptide from a peptide comprising four or more residues, with broad specificity. Also acts on dipeptidyl 2-naphthylamides.</text>
        <dbReference type="EC" id="3.4.14.4"/>
    </reaction>
</comment>
<evidence type="ECO:0000256" key="9">
    <source>
        <dbReference type="ARBA" id="ARBA00022833"/>
    </source>
</evidence>
<dbReference type="Pfam" id="PF03571">
    <property type="entry name" value="Peptidase_M49"/>
    <property type="match status" value="1"/>
</dbReference>
<keyword evidence="4 11" id="KW-0031">Aminopeptidase</keyword>
<dbReference type="GO" id="GO:0046872">
    <property type="term" value="F:metal ion binding"/>
    <property type="evidence" value="ECO:0007669"/>
    <property type="project" value="UniProtKB-KW"/>
</dbReference>
<proteinExistence type="inferred from homology"/>
<comment type="subcellular location">
    <subcellularLocation>
        <location evidence="2">Cytoplasm</location>
    </subcellularLocation>
</comment>
<keyword evidence="10 11" id="KW-0482">Metalloprotease</keyword>
<gene>
    <name evidence="14" type="ORF">WICMUC_003252</name>
</gene>
<keyword evidence="7 11" id="KW-0479">Metal-binding</keyword>
<feature type="binding site" evidence="13">
    <location>
        <position position="436"/>
    </location>
    <ligand>
        <name>Zn(2+)</name>
        <dbReference type="ChEBI" id="CHEBI:29105"/>
        <note>catalytic</note>
    </ligand>
</feature>
<dbReference type="AlphaFoldDB" id="A0A9P8PMW9"/>
<comment type="cofactor">
    <cofactor evidence="11 13">
        <name>Zn(2+)</name>
        <dbReference type="ChEBI" id="CHEBI:29105"/>
    </cofactor>
    <text evidence="11 13">Binds 1 zinc ion per subunit.</text>
</comment>
<evidence type="ECO:0000256" key="2">
    <source>
        <dbReference type="ARBA" id="ARBA00004496"/>
    </source>
</evidence>
<dbReference type="Gene3D" id="3.30.540.30">
    <property type="match status" value="3"/>
</dbReference>
<feature type="binding site" evidence="13">
    <location>
        <position position="494"/>
    </location>
    <ligand>
        <name>Zn(2+)</name>
        <dbReference type="ChEBI" id="CHEBI:29105"/>
        <note>catalytic</note>
    </ligand>
</feature>
<sequence>MSTSSIDITQYYADSKAPIVSLTAKSFFDQLTEREKLYAHYFSKAGHAGSRIVLRQVSHESEDIFDLILQVHKNLNGDYSKLKLSNEIIKGYLEYSSQFLSNLGNYKSFGDKKFIPKISIEEFESIISNSNSNLSQFNKIKSKLYSIDGKSSLLGFPSEGHVSSYYLIDSKIISPDDINILKKILSNHQIFWENLRISKIDEREFIIKIASEFKENKSNLPSEIVTPNGYKIILKFGDHSNEFIKINSHLTKAKQFSANEIQNKMIDSYIESFKIGSIQAHKESQKYWVKDISPIIETNIGFIETYREPGGVIGEWEALVSIQNKDRTEKFQKLVDSAESFIKLLPWSFEFEKDIFQAPDFTSLEVLTFAGSGIPAGINIPNYDDIRLNIGFKNVSLGNILNAKSGKEPITFISNSDYELFNKYRNDSFEVQVGIHELLGHGSGKLLSELDDGTFNYNNSSPPLGLDNKPITTYYKKGETWGSKFGSLAGAYEECRAEVIALYLITNVELLKIFGFEDKLDQDAIIYSGFLQMSRAGLLALEFWDPKSTKWGQPHMQARFSILKTLLESKLVELQYTKEDYSDLIVKLDESKIRTIGHEAIKDYLRHLHIYKSSGDVINGSAYFIDRSTVTPELAKFRDAVLKARLPRKQFIQANTGIVDGKVILKEYEESESGLIQSFVERDV</sequence>
<name>A0A9P8PMW9_9ASCO</name>
<evidence type="ECO:0000256" key="8">
    <source>
        <dbReference type="ARBA" id="ARBA00022801"/>
    </source>
</evidence>
<protein>
    <recommendedName>
        <fullName evidence="11">Dipeptidyl peptidase 3</fullName>
        <ecNumber evidence="11">3.4.14.4</ecNumber>
    </recommendedName>
    <alternativeName>
        <fullName evidence="11">Dipeptidyl aminopeptidase III</fullName>
    </alternativeName>
    <alternativeName>
        <fullName evidence="11">Dipeptidyl peptidase III</fullName>
    </alternativeName>
</protein>
<evidence type="ECO:0000313" key="15">
    <source>
        <dbReference type="Proteomes" id="UP000769528"/>
    </source>
</evidence>
<accession>A0A9P8PMW9</accession>
<evidence type="ECO:0000256" key="11">
    <source>
        <dbReference type="PIRNR" id="PIRNR007828"/>
    </source>
</evidence>
<dbReference type="PANTHER" id="PTHR23422:SF11">
    <property type="entry name" value="DIPEPTIDYL PEPTIDASE 3"/>
    <property type="match status" value="1"/>
</dbReference>
<dbReference type="EMBL" id="JAEUBF010000853">
    <property type="protein sequence ID" value="KAH3674415.1"/>
    <property type="molecule type" value="Genomic_DNA"/>
</dbReference>
<evidence type="ECO:0000256" key="13">
    <source>
        <dbReference type="PIRSR" id="PIRSR007828-2"/>
    </source>
</evidence>
<keyword evidence="8 11" id="KW-0378">Hydrolase</keyword>
<evidence type="ECO:0000256" key="12">
    <source>
        <dbReference type="PIRSR" id="PIRSR007828-1"/>
    </source>
</evidence>
<keyword evidence="9 11" id="KW-0862">Zinc</keyword>
<comment type="similarity">
    <text evidence="3 11">Belongs to the peptidase M49 family.</text>
</comment>
<dbReference type="EC" id="3.4.14.4" evidence="11"/>
<dbReference type="InterPro" id="IPR005317">
    <property type="entry name" value="Dipeptidyl-peptase3"/>
</dbReference>
<feature type="binding site" evidence="13">
    <location>
        <position position="441"/>
    </location>
    <ligand>
        <name>Zn(2+)</name>
        <dbReference type="ChEBI" id="CHEBI:29105"/>
        <note>catalytic</note>
    </ligand>
</feature>
<dbReference type="GO" id="GO:0008235">
    <property type="term" value="F:metalloexopeptidase activity"/>
    <property type="evidence" value="ECO:0007669"/>
    <property type="project" value="InterPro"/>
</dbReference>
<evidence type="ECO:0000256" key="3">
    <source>
        <dbReference type="ARBA" id="ARBA00010200"/>
    </source>
</evidence>
<dbReference type="PIRSF" id="PIRSF007828">
    <property type="entry name" value="Dipeptidyl-peptidase_III"/>
    <property type="match status" value="1"/>
</dbReference>
<dbReference type="GO" id="GO:0006508">
    <property type="term" value="P:proteolysis"/>
    <property type="evidence" value="ECO:0007669"/>
    <property type="project" value="UniProtKB-KW"/>
</dbReference>
<dbReference type="Proteomes" id="UP000769528">
    <property type="component" value="Unassembled WGS sequence"/>
</dbReference>
<keyword evidence="6 11" id="KW-0645">Protease</keyword>
<organism evidence="14 15">
    <name type="scientific">Wickerhamomyces mucosus</name>
    <dbReference type="NCBI Taxonomy" id="1378264"/>
    <lineage>
        <taxon>Eukaryota</taxon>
        <taxon>Fungi</taxon>
        <taxon>Dikarya</taxon>
        <taxon>Ascomycota</taxon>
        <taxon>Saccharomycotina</taxon>
        <taxon>Saccharomycetes</taxon>
        <taxon>Phaffomycetales</taxon>
        <taxon>Wickerhamomycetaceae</taxon>
        <taxon>Wickerhamomyces</taxon>
    </lineage>
</organism>
<reference evidence="14" key="2">
    <citation type="submission" date="2021-01" db="EMBL/GenBank/DDBJ databases">
        <authorList>
            <person name="Schikora-Tamarit M.A."/>
        </authorList>
    </citation>
    <scope>NUCLEOTIDE SEQUENCE</scope>
    <source>
        <strain evidence="14">CBS6341</strain>
    </source>
</reference>
<evidence type="ECO:0000313" key="14">
    <source>
        <dbReference type="EMBL" id="KAH3674415.1"/>
    </source>
</evidence>
<reference evidence="14" key="1">
    <citation type="journal article" date="2021" name="Open Biol.">
        <title>Shared evolutionary footprints suggest mitochondrial oxidative damage underlies multiple complex I losses in fungi.</title>
        <authorList>
            <person name="Schikora-Tamarit M.A."/>
            <person name="Marcet-Houben M."/>
            <person name="Nosek J."/>
            <person name="Gabaldon T."/>
        </authorList>
    </citation>
    <scope>NUCLEOTIDE SEQUENCE</scope>
    <source>
        <strain evidence="14">CBS6341</strain>
    </source>
</reference>
<evidence type="ECO:0000256" key="7">
    <source>
        <dbReference type="ARBA" id="ARBA00022723"/>
    </source>
</evidence>
<comment type="caution">
    <text evidence="14">The sequence shown here is derived from an EMBL/GenBank/DDBJ whole genome shotgun (WGS) entry which is preliminary data.</text>
</comment>
<dbReference type="FunFam" id="3.30.540.30:FF:000001">
    <property type="entry name" value="Dipeptidyl peptidase 3"/>
    <property type="match status" value="1"/>
</dbReference>
<keyword evidence="5 11" id="KW-0963">Cytoplasm</keyword>
<keyword evidence="15" id="KW-1185">Reference proteome</keyword>
<evidence type="ECO:0000256" key="6">
    <source>
        <dbReference type="ARBA" id="ARBA00022670"/>
    </source>
</evidence>